<dbReference type="AlphaFoldDB" id="A0A9D4ES40"/>
<reference evidence="1" key="1">
    <citation type="journal article" date="2019" name="bioRxiv">
        <title>The Genome of the Zebra Mussel, Dreissena polymorpha: A Resource for Invasive Species Research.</title>
        <authorList>
            <person name="McCartney M.A."/>
            <person name="Auch B."/>
            <person name="Kono T."/>
            <person name="Mallez S."/>
            <person name="Zhang Y."/>
            <person name="Obille A."/>
            <person name="Becker A."/>
            <person name="Abrahante J.E."/>
            <person name="Garbe J."/>
            <person name="Badalamenti J.P."/>
            <person name="Herman A."/>
            <person name="Mangelson H."/>
            <person name="Liachko I."/>
            <person name="Sullivan S."/>
            <person name="Sone E.D."/>
            <person name="Koren S."/>
            <person name="Silverstein K.A.T."/>
            <person name="Beckman K.B."/>
            <person name="Gohl D.M."/>
        </authorList>
    </citation>
    <scope>NUCLEOTIDE SEQUENCE</scope>
    <source>
        <strain evidence="1">Duluth1</strain>
        <tissue evidence="1">Whole animal</tissue>
    </source>
</reference>
<keyword evidence="2" id="KW-1185">Reference proteome</keyword>
<accession>A0A9D4ES40</accession>
<reference evidence="1" key="2">
    <citation type="submission" date="2020-11" db="EMBL/GenBank/DDBJ databases">
        <authorList>
            <person name="McCartney M.A."/>
            <person name="Auch B."/>
            <person name="Kono T."/>
            <person name="Mallez S."/>
            <person name="Becker A."/>
            <person name="Gohl D.M."/>
            <person name="Silverstein K.A.T."/>
            <person name="Koren S."/>
            <person name="Bechman K.B."/>
            <person name="Herman A."/>
            <person name="Abrahante J.E."/>
            <person name="Garbe J."/>
        </authorList>
    </citation>
    <scope>NUCLEOTIDE SEQUENCE</scope>
    <source>
        <strain evidence="1">Duluth1</strain>
        <tissue evidence="1">Whole animal</tissue>
    </source>
</reference>
<organism evidence="1 2">
    <name type="scientific">Dreissena polymorpha</name>
    <name type="common">Zebra mussel</name>
    <name type="synonym">Mytilus polymorpha</name>
    <dbReference type="NCBI Taxonomy" id="45954"/>
    <lineage>
        <taxon>Eukaryota</taxon>
        <taxon>Metazoa</taxon>
        <taxon>Spiralia</taxon>
        <taxon>Lophotrochozoa</taxon>
        <taxon>Mollusca</taxon>
        <taxon>Bivalvia</taxon>
        <taxon>Autobranchia</taxon>
        <taxon>Heteroconchia</taxon>
        <taxon>Euheterodonta</taxon>
        <taxon>Imparidentia</taxon>
        <taxon>Neoheterodontei</taxon>
        <taxon>Myida</taxon>
        <taxon>Dreissenoidea</taxon>
        <taxon>Dreissenidae</taxon>
        <taxon>Dreissena</taxon>
    </lineage>
</organism>
<name>A0A9D4ES40_DREPO</name>
<comment type="caution">
    <text evidence="1">The sequence shown here is derived from an EMBL/GenBank/DDBJ whole genome shotgun (WGS) entry which is preliminary data.</text>
</comment>
<proteinExistence type="predicted"/>
<gene>
    <name evidence="1" type="ORF">DPMN_160926</name>
</gene>
<dbReference type="Proteomes" id="UP000828390">
    <property type="component" value="Unassembled WGS sequence"/>
</dbReference>
<evidence type="ECO:0000313" key="2">
    <source>
        <dbReference type="Proteomes" id="UP000828390"/>
    </source>
</evidence>
<dbReference type="EMBL" id="JAIWYP010000008">
    <property type="protein sequence ID" value="KAH3783000.1"/>
    <property type="molecule type" value="Genomic_DNA"/>
</dbReference>
<protein>
    <submittedName>
        <fullName evidence="1">Uncharacterized protein</fullName>
    </submittedName>
</protein>
<sequence length="204" mass="23036">MEGATSLTLPSIALNVPMWSLRIAQSDKPNRFEIFSKGFPACAVVGTLASHLGDSGSIPVPGAYRWGFLRHKRLTVAHLRHEVTDMVLGTVEMFLKPCSTLPRVSTRELSKKHAQPLSAIINFLTKLLTRFNNSHIRKNVPRPGGHVFQQTETILNYHKAKIHATHVLTKFNKDWTTHITTRDLIMDRRKLPVCPATFRGLQRL</sequence>
<evidence type="ECO:0000313" key="1">
    <source>
        <dbReference type="EMBL" id="KAH3783000.1"/>
    </source>
</evidence>